<dbReference type="Pfam" id="PF01180">
    <property type="entry name" value="DHO_dh"/>
    <property type="match status" value="1"/>
</dbReference>
<keyword evidence="7 9" id="KW-0665">Pyrimidine biosynthesis</keyword>
<feature type="binding site" evidence="9">
    <location>
        <begin position="270"/>
        <end position="271"/>
    </location>
    <ligand>
        <name>FMN</name>
        <dbReference type="ChEBI" id="CHEBI:58210"/>
    </ligand>
</feature>
<feature type="binding site" evidence="9">
    <location>
        <position position="221"/>
    </location>
    <ligand>
        <name>FMN</name>
        <dbReference type="ChEBI" id="CHEBI:58210"/>
    </ligand>
</feature>
<organism evidence="11 12">
    <name type="scientific">Gemmatimonas phototrophica</name>
    <dbReference type="NCBI Taxonomy" id="1379270"/>
    <lineage>
        <taxon>Bacteria</taxon>
        <taxon>Pseudomonadati</taxon>
        <taxon>Gemmatimonadota</taxon>
        <taxon>Gemmatimonadia</taxon>
        <taxon>Gemmatimonadales</taxon>
        <taxon>Gemmatimonadaceae</taxon>
        <taxon>Gemmatimonas</taxon>
    </lineage>
</organism>
<accession>A0A143BKG9</accession>
<evidence type="ECO:0000313" key="11">
    <source>
        <dbReference type="EMBL" id="AMW05103.1"/>
    </source>
</evidence>
<keyword evidence="6 9" id="KW-0288">FMN</keyword>
<evidence type="ECO:0000259" key="10">
    <source>
        <dbReference type="Pfam" id="PF01180"/>
    </source>
</evidence>
<evidence type="ECO:0000256" key="2">
    <source>
        <dbReference type="ARBA" id="ARBA00004725"/>
    </source>
</evidence>
<dbReference type="InterPro" id="IPR050074">
    <property type="entry name" value="DHO_dehydrogenase"/>
</dbReference>
<dbReference type="PROSITE" id="PS00912">
    <property type="entry name" value="DHODEHASE_2"/>
    <property type="match status" value="1"/>
</dbReference>
<dbReference type="NCBIfam" id="TIGR01037">
    <property type="entry name" value="pyrD_sub1_fam"/>
    <property type="match status" value="1"/>
</dbReference>
<dbReference type="HAMAP" id="MF_00224">
    <property type="entry name" value="DHO_dh_type1"/>
    <property type="match status" value="1"/>
</dbReference>
<comment type="subcellular location">
    <subcellularLocation>
        <location evidence="1 9">Cytoplasm</location>
    </subcellularLocation>
</comment>
<protein>
    <recommendedName>
        <fullName evidence="9">Dihydroorotate dehydrogenase</fullName>
        <shortName evidence="9">DHOD</shortName>
        <shortName evidence="9">DHODase</shortName>
        <shortName evidence="9">DHOdehase</shortName>
        <ecNumber evidence="9">1.3.-.-</ecNumber>
    </recommendedName>
</protein>
<dbReference type="NCBIfam" id="NF005574">
    <property type="entry name" value="PRK07259.1"/>
    <property type="match status" value="1"/>
</dbReference>
<sequence>MARPLGLRVAGLEFRNPVVLASGTAGFGMEIEDVVDLDAVGGISTKAVSISPRKGNPALRVSEFAGGMINAIGLANPGLEAVKAAYLPWLPAHHPGTRVFVNVVGNSIDDFAAVVEAINGERGIDGFELNVSCPNVKAGGLEFGADQQALAALVSAARAKTQRPIFVKLSPTLGAGIVDTARIAVDHGATGLTLVNTMPGLVIDTHRRRPKISFGSGGISGPAVLPIGLLATWRVSQALPGVPLIGLGGVSTGDDAVQYLLAGASLVGVGTAALRDPRAPERIVRQMRQWADRQGIRDLTSIIGTLEWPHS</sequence>
<evidence type="ECO:0000256" key="6">
    <source>
        <dbReference type="ARBA" id="ARBA00022643"/>
    </source>
</evidence>
<feature type="binding site" evidence="9">
    <location>
        <position position="130"/>
    </location>
    <ligand>
        <name>FMN</name>
        <dbReference type="ChEBI" id="CHEBI:58210"/>
    </ligand>
</feature>
<dbReference type="Proteomes" id="UP000076404">
    <property type="component" value="Chromosome"/>
</dbReference>
<dbReference type="GO" id="GO:0006207">
    <property type="term" value="P:'de novo' pyrimidine nucleobase biosynthetic process"/>
    <property type="evidence" value="ECO:0007669"/>
    <property type="project" value="InterPro"/>
</dbReference>
<keyword evidence="12" id="KW-1185">Reference proteome</keyword>
<dbReference type="InterPro" id="IPR001295">
    <property type="entry name" value="Dihydroorotate_DH_CS"/>
</dbReference>
<feature type="active site" description="Nucleophile" evidence="9">
    <location>
        <position position="133"/>
    </location>
</feature>
<evidence type="ECO:0000256" key="4">
    <source>
        <dbReference type="ARBA" id="ARBA00022490"/>
    </source>
</evidence>
<dbReference type="InterPro" id="IPR013785">
    <property type="entry name" value="Aldolase_TIM"/>
</dbReference>
<dbReference type="EMBL" id="CP011454">
    <property type="protein sequence ID" value="AMW05103.1"/>
    <property type="molecule type" value="Genomic_DNA"/>
</dbReference>
<feature type="binding site" evidence="9">
    <location>
        <begin position="70"/>
        <end position="74"/>
    </location>
    <ligand>
        <name>substrate</name>
    </ligand>
</feature>
<dbReference type="EC" id="1.3.-.-" evidence="9"/>
<dbReference type="SUPFAM" id="SSF51395">
    <property type="entry name" value="FMN-linked oxidoreductases"/>
    <property type="match status" value="1"/>
</dbReference>
<dbReference type="InterPro" id="IPR049622">
    <property type="entry name" value="Dihydroorotate_DH_I"/>
</dbReference>
<feature type="binding site" evidence="9">
    <location>
        <position position="102"/>
    </location>
    <ligand>
        <name>FMN</name>
        <dbReference type="ChEBI" id="CHEBI:58210"/>
    </ligand>
</feature>
<feature type="binding site" evidence="9">
    <location>
        <position position="168"/>
    </location>
    <ligand>
        <name>FMN</name>
        <dbReference type="ChEBI" id="CHEBI:58210"/>
    </ligand>
</feature>
<dbReference type="GO" id="GO:0004152">
    <property type="term" value="F:dihydroorotate dehydrogenase activity"/>
    <property type="evidence" value="ECO:0007669"/>
    <property type="project" value="UniProtKB-UniRule"/>
</dbReference>
<dbReference type="CDD" id="cd04740">
    <property type="entry name" value="DHOD_1B_like"/>
    <property type="match status" value="1"/>
</dbReference>
<dbReference type="PANTHER" id="PTHR48109:SF1">
    <property type="entry name" value="DIHYDROOROTATE DEHYDROGENASE (FUMARATE)"/>
    <property type="match status" value="1"/>
</dbReference>
<feature type="binding site" evidence="9">
    <location>
        <position position="46"/>
    </location>
    <ligand>
        <name>substrate</name>
    </ligand>
</feature>
<name>A0A143BKG9_9BACT</name>
<dbReference type="UniPathway" id="UPA00070"/>
<feature type="binding site" evidence="9">
    <location>
        <position position="130"/>
    </location>
    <ligand>
        <name>substrate</name>
    </ligand>
</feature>
<dbReference type="GO" id="GO:0005737">
    <property type="term" value="C:cytoplasm"/>
    <property type="evidence" value="ECO:0007669"/>
    <property type="project" value="UniProtKB-SubCell"/>
</dbReference>
<comment type="pathway">
    <text evidence="2 9">Pyrimidine metabolism; UMP biosynthesis via de novo pathway.</text>
</comment>
<dbReference type="eggNOG" id="COG0167">
    <property type="taxonomic scope" value="Bacteria"/>
</dbReference>
<reference evidence="11 12" key="1">
    <citation type="journal article" date="2014" name="Proc. Natl. Acad. Sci. U.S.A.">
        <title>Functional type 2 photosynthetic reaction centers found in the rare bacterial phylum Gemmatimonadetes.</title>
        <authorList>
            <person name="Zeng Y."/>
            <person name="Feng F."/>
            <person name="Medova H."/>
            <person name="Dean J."/>
            <person name="Koblizek M."/>
        </authorList>
    </citation>
    <scope>NUCLEOTIDE SEQUENCE [LARGE SCALE GENOMIC DNA]</scope>
    <source>
        <strain evidence="11 12">AP64</strain>
    </source>
</reference>
<feature type="binding site" evidence="9">
    <location>
        <begin position="248"/>
        <end position="249"/>
    </location>
    <ligand>
        <name>FMN</name>
        <dbReference type="ChEBI" id="CHEBI:58210"/>
    </ligand>
</feature>
<keyword evidence="5 9" id="KW-0285">Flavoprotein</keyword>
<feature type="binding site" evidence="9">
    <location>
        <begin position="196"/>
        <end position="197"/>
    </location>
    <ligand>
        <name>substrate</name>
    </ligand>
</feature>
<dbReference type="InterPro" id="IPR033888">
    <property type="entry name" value="DHOD_1B"/>
</dbReference>
<evidence type="ECO:0000313" key="12">
    <source>
        <dbReference type="Proteomes" id="UP000076404"/>
    </source>
</evidence>
<evidence type="ECO:0000256" key="5">
    <source>
        <dbReference type="ARBA" id="ARBA00022630"/>
    </source>
</evidence>
<dbReference type="InterPro" id="IPR012135">
    <property type="entry name" value="Dihydroorotate_DH_1_2"/>
</dbReference>
<dbReference type="OrthoDB" id="9794954at2"/>
<evidence type="ECO:0000256" key="8">
    <source>
        <dbReference type="ARBA" id="ARBA00023002"/>
    </source>
</evidence>
<evidence type="ECO:0000256" key="1">
    <source>
        <dbReference type="ARBA" id="ARBA00004496"/>
    </source>
</evidence>
<evidence type="ECO:0000256" key="9">
    <source>
        <dbReference type="HAMAP-Rule" id="MF_00224"/>
    </source>
</evidence>
<feature type="binding site" evidence="9">
    <location>
        <begin position="46"/>
        <end position="47"/>
    </location>
    <ligand>
        <name>FMN</name>
        <dbReference type="ChEBI" id="CHEBI:58210"/>
    </ligand>
</feature>
<gene>
    <name evidence="9" type="primary">pyrD</name>
    <name evidence="11" type="ORF">GEMMAAP_10275</name>
</gene>
<comment type="function">
    <text evidence="9">Catalyzes the conversion of dihydroorotate to orotate.</text>
</comment>
<dbReference type="Gene3D" id="3.20.20.70">
    <property type="entry name" value="Aldolase class I"/>
    <property type="match status" value="1"/>
</dbReference>
<dbReference type="GO" id="GO:0044205">
    <property type="term" value="P:'de novo' UMP biosynthetic process"/>
    <property type="evidence" value="ECO:0007669"/>
    <property type="project" value="UniProtKB-UniRule"/>
</dbReference>
<comment type="cofactor">
    <cofactor evidence="9">
        <name>FMN</name>
        <dbReference type="ChEBI" id="CHEBI:58210"/>
    </cofactor>
    <text evidence="9">Binds 1 FMN per subunit.</text>
</comment>
<feature type="domain" description="Dihydroorotate dehydrogenase catalytic" evidence="10">
    <location>
        <begin position="8"/>
        <end position="288"/>
    </location>
</feature>
<comment type="catalytic activity">
    <reaction evidence="9">
        <text>(S)-dihydroorotate + A = orotate + AH2</text>
        <dbReference type="Rhea" id="RHEA:18073"/>
        <dbReference type="ChEBI" id="CHEBI:13193"/>
        <dbReference type="ChEBI" id="CHEBI:17499"/>
        <dbReference type="ChEBI" id="CHEBI:30839"/>
        <dbReference type="ChEBI" id="CHEBI:30864"/>
    </reaction>
</comment>
<dbReference type="RefSeq" id="WP_026849818.1">
    <property type="nucleotide sequence ID" value="NZ_CP011454.1"/>
</dbReference>
<comment type="similarity">
    <text evidence="3 9">Belongs to the dihydroorotate dehydrogenase family. Type 1 subfamily.</text>
</comment>
<dbReference type="AlphaFoldDB" id="A0A143BKG9"/>
<feature type="binding site" evidence="9">
    <location>
        <position position="195"/>
    </location>
    <ligand>
        <name>FMN</name>
        <dbReference type="ChEBI" id="CHEBI:58210"/>
    </ligand>
</feature>
<feature type="binding site" evidence="9">
    <location>
        <position position="22"/>
    </location>
    <ligand>
        <name>FMN</name>
        <dbReference type="ChEBI" id="CHEBI:58210"/>
    </ligand>
</feature>
<dbReference type="STRING" id="1379270.GEMMAAP_10275"/>
<keyword evidence="4 9" id="KW-0963">Cytoplasm</keyword>
<evidence type="ECO:0000256" key="7">
    <source>
        <dbReference type="ARBA" id="ARBA00022975"/>
    </source>
</evidence>
<dbReference type="PIRSF" id="PIRSF000164">
    <property type="entry name" value="DHO_oxidase"/>
    <property type="match status" value="1"/>
</dbReference>
<dbReference type="InterPro" id="IPR024920">
    <property type="entry name" value="Dihydroorotate_DH_1"/>
</dbReference>
<proteinExistence type="inferred from homology"/>
<evidence type="ECO:0000256" key="3">
    <source>
        <dbReference type="ARBA" id="ARBA00008008"/>
    </source>
</evidence>
<dbReference type="InterPro" id="IPR005720">
    <property type="entry name" value="Dihydroorotate_DH_cat"/>
</dbReference>
<dbReference type="PANTHER" id="PTHR48109">
    <property type="entry name" value="DIHYDROOROTATE DEHYDROGENASE (QUINONE), MITOCHONDRIAL-RELATED"/>
    <property type="match status" value="1"/>
</dbReference>
<reference evidence="11 12" key="2">
    <citation type="journal article" date="2016" name="Environ. Microbiol. Rep.">
        <title>Metagenomic evidence for the presence of phototrophic Gemmatimonadetes bacteria in diverse environments.</title>
        <authorList>
            <person name="Zeng Y."/>
            <person name="Baumbach J."/>
            <person name="Barbosa E.G."/>
            <person name="Azevedo V."/>
            <person name="Zhang C."/>
            <person name="Koblizek M."/>
        </authorList>
    </citation>
    <scope>NUCLEOTIDE SEQUENCE [LARGE SCALE GENOMIC DNA]</scope>
    <source>
        <strain evidence="11 12">AP64</strain>
    </source>
</reference>
<keyword evidence="8 9" id="KW-0560">Oxidoreductase</keyword>
<dbReference type="KEGG" id="gph:GEMMAAP_10275"/>